<dbReference type="Proteomes" id="UP000650424">
    <property type="component" value="Unassembled WGS sequence"/>
</dbReference>
<dbReference type="InterPro" id="IPR016590">
    <property type="entry name" value="Rhamnogalacturonase_B"/>
</dbReference>
<dbReference type="EMBL" id="JACOGF010000002">
    <property type="protein sequence ID" value="MBC3916661.1"/>
    <property type="molecule type" value="Genomic_DNA"/>
</dbReference>
<evidence type="ECO:0000259" key="13">
    <source>
        <dbReference type="Pfam" id="PF14686"/>
    </source>
</evidence>
<dbReference type="SUPFAM" id="SSF49452">
    <property type="entry name" value="Starch-binding domain-like"/>
    <property type="match status" value="1"/>
</dbReference>
<dbReference type="RefSeq" id="WP_186945910.1">
    <property type="nucleotide sequence ID" value="NZ_JACOGF010000002.1"/>
</dbReference>
<dbReference type="SUPFAM" id="SSF49785">
    <property type="entry name" value="Galactose-binding domain-like"/>
    <property type="match status" value="1"/>
</dbReference>
<evidence type="ECO:0000256" key="3">
    <source>
        <dbReference type="ARBA" id="ARBA00010418"/>
    </source>
</evidence>
<keyword evidence="8" id="KW-0456">Lyase</keyword>
<evidence type="ECO:0000256" key="8">
    <source>
        <dbReference type="ARBA" id="ARBA00023239"/>
    </source>
</evidence>
<comment type="catalytic activity">
    <reaction evidence="1">
        <text>Endotype eliminative cleavage of L-alpha-rhamnopyranosyl-(1-&gt;4)-alpha-D-galactopyranosyluronic acid bonds of rhamnogalacturonan I domains in ramified hairy regions of pectin leaving L-rhamnopyranose at the reducing end and 4-deoxy-4,5-unsaturated D-galactopyranosyluronic acid at the non-reducing end.</text>
        <dbReference type="EC" id="4.2.2.23"/>
    </reaction>
</comment>
<comment type="caution">
    <text evidence="14">The sequence shown here is derived from an EMBL/GenBank/DDBJ whole genome shotgun (WGS) entry which is preliminary data.</text>
</comment>
<evidence type="ECO:0000256" key="6">
    <source>
        <dbReference type="ARBA" id="ARBA00022729"/>
    </source>
</evidence>
<dbReference type="CDD" id="cd10317">
    <property type="entry name" value="RGL4_C"/>
    <property type="match status" value="1"/>
</dbReference>
<proteinExistence type="inferred from homology"/>
<name>A0ABR6ZLA9_9BURK</name>
<protein>
    <recommendedName>
        <fullName evidence="4">rhamnogalacturonan endolyase</fullName>
        <ecNumber evidence="4">4.2.2.23</ecNumber>
    </recommendedName>
</protein>
<dbReference type="Pfam" id="PF14683">
    <property type="entry name" value="CBM-like"/>
    <property type="match status" value="1"/>
</dbReference>
<organism evidence="14 15">
    <name type="scientific">Undibacterium hunanense</name>
    <dbReference type="NCBI Taxonomy" id="2762292"/>
    <lineage>
        <taxon>Bacteria</taxon>
        <taxon>Pseudomonadati</taxon>
        <taxon>Pseudomonadota</taxon>
        <taxon>Betaproteobacteria</taxon>
        <taxon>Burkholderiales</taxon>
        <taxon>Oxalobacteraceae</taxon>
        <taxon>Undibacterium</taxon>
    </lineage>
</organism>
<feature type="signal peptide" evidence="10">
    <location>
        <begin position="1"/>
        <end position="20"/>
    </location>
</feature>
<keyword evidence="7" id="KW-1015">Disulfide bond</keyword>
<evidence type="ECO:0000259" key="11">
    <source>
        <dbReference type="Pfam" id="PF09284"/>
    </source>
</evidence>
<evidence type="ECO:0000259" key="12">
    <source>
        <dbReference type="Pfam" id="PF14683"/>
    </source>
</evidence>
<evidence type="ECO:0000256" key="7">
    <source>
        <dbReference type="ARBA" id="ARBA00023157"/>
    </source>
</evidence>
<evidence type="ECO:0000256" key="5">
    <source>
        <dbReference type="ARBA" id="ARBA00022525"/>
    </source>
</evidence>
<evidence type="ECO:0000256" key="4">
    <source>
        <dbReference type="ARBA" id="ARBA00012437"/>
    </source>
</evidence>
<evidence type="ECO:0000256" key="2">
    <source>
        <dbReference type="ARBA" id="ARBA00004613"/>
    </source>
</evidence>
<feature type="domain" description="Rhamnogalacturonan lyase" evidence="12">
    <location>
        <begin position="410"/>
        <end position="575"/>
    </location>
</feature>
<accession>A0ABR6ZLA9</accession>
<evidence type="ECO:0000256" key="1">
    <source>
        <dbReference type="ARBA" id="ARBA00001324"/>
    </source>
</evidence>
<dbReference type="InterPro" id="IPR011013">
    <property type="entry name" value="Gal_mutarotase_sf_dom"/>
</dbReference>
<dbReference type="Gene3D" id="2.60.120.260">
    <property type="entry name" value="Galactose-binding domain-like"/>
    <property type="match status" value="1"/>
</dbReference>
<reference evidence="14 15" key="1">
    <citation type="submission" date="2020-08" db="EMBL/GenBank/DDBJ databases">
        <title>Novel species isolated from subtropical streams in China.</title>
        <authorList>
            <person name="Lu H."/>
        </authorList>
    </citation>
    <scope>NUCLEOTIDE SEQUENCE [LARGE SCALE GENOMIC DNA]</scope>
    <source>
        <strain evidence="14 15">CY18W</strain>
    </source>
</reference>
<dbReference type="InterPro" id="IPR015364">
    <property type="entry name" value="RhgB_N"/>
</dbReference>
<keyword evidence="9" id="KW-0961">Cell wall biogenesis/degradation</keyword>
<dbReference type="InterPro" id="IPR029411">
    <property type="entry name" value="RG-lyase_III"/>
</dbReference>
<evidence type="ECO:0000256" key="9">
    <source>
        <dbReference type="ARBA" id="ARBA00023316"/>
    </source>
</evidence>
<dbReference type="EC" id="4.2.2.23" evidence="4"/>
<evidence type="ECO:0000313" key="15">
    <source>
        <dbReference type="Proteomes" id="UP000650424"/>
    </source>
</evidence>
<feature type="domain" description="Rhamnogalacturonase B N-terminal" evidence="11">
    <location>
        <begin position="52"/>
        <end position="313"/>
    </location>
</feature>
<dbReference type="Gene3D" id="2.60.40.1120">
    <property type="entry name" value="Carboxypeptidase-like, regulatory domain"/>
    <property type="match status" value="1"/>
</dbReference>
<keyword evidence="5" id="KW-0964">Secreted</keyword>
<dbReference type="Pfam" id="PF09284">
    <property type="entry name" value="RhgB_N"/>
    <property type="match status" value="1"/>
</dbReference>
<dbReference type="PANTHER" id="PTHR36574">
    <property type="entry name" value="RHAMNOGALACTURONATE LYASE-RELATED"/>
    <property type="match status" value="1"/>
</dbReference>
<dbReference type="Gene3D" id="2.70.98.10">
    <property type="match status" value="1"/>
</dbReference>
<dbReference type="Pfam" id="PF14686">
    <property type="entry name" value="fn3_3"/>
    <property type="match status" value="1"/>
</dbReference>
<evidence type="ECO:0000256" key="10">
    <source>
        <dbReference type="SAM" id="SignalP"/>
    </source>
</evidence>
<dbReference type="InterPro" id="IPR029413">
    <property type="entry name" value="RG-lyase_II"/>
</dbReference>
<comment type="similarity">
    <text evidence="3">Belongs to the polysaccharide lyase 4 family.</text>
</comment>
<sequence length="577" mass="61205">MKTGNLRSFWLSCILLGLLAGCGGSDGSKSAQTGSTLTAAVPPVQAPPASSFGLTSDTNFYTVDTGAGLVFKIRRLDNGVSTQSAGDIASLIYNGVQYQDQSRGSQVNSGFDYLYTGVSAVTVNADVINTDYIRITVQAGNLTHYYLAKNGSPHIYMGTYFTSEPDTLNLVRYIVRVPVGVLPNGPGPSDLRNTTGAIESSDIFGMANGETRSKHYSNMRLKDWSYIGGTSSSVGLWMVRDNNEGGSGGPFFRSLLNQITSTNQEITYIVNYGENQTEAYRPGILNTYTLVFTGGTPPGALDTSWFANMGMTGYVPASSRGAVAGTTINGRDTNYGYTVGFSNTTAQYWATANTSDGSFNSPNMIPGTYTMKIYKNELAVDTRSVTVSAGSTYNAGAITIAGDPSSSAALWRIGDWDGSPAEFLNGDKVTTMHPSDVRMSSWVPGNFVIGSSSAATDFPAYQWKSVNGTYTIKFNLTASQITAHTLRVGITTAYAGGRPKAQMNAWVSANPAASTQPSSRTLTVGSYRGNNTMYSFAIPATAFVVGENTLTLTAISGSSGTTYLSPGYSYDAVDLLQ</sequence>
<dbReference type="PROSITE" id="PS51257">
    <property type="entry name" value="PROKAR_LIPOPROTEIN"/>
    <property type="match status" value="1"/>
</dbReference>
<dbReference type="InterPro" id="IPR014718">
    <property type="entry name" value="GH-type_carb-bd"/>
</dbReference>
<dbReference type="InterPro" id="IPR008979">
    <property type="entry name" value="Galactose-bd-like_sf"/>
</dbReference>
<evidence type="ECO:0000313" key="14">
    <source>
        <dbReference type="EMBL" id="MBC3916661.1"/>
    </source>
</evidence>
<dbReference type="PANTHER" id="PTHR36574:SF1">
    <property type="entry name" value="RHAMNOGALACTURONATE LYASE-RELATED"/>
    <property type="match status" value="1"/>
</dbReference>
<comment type="subcellular location">
    <subcellularLocation>
        <location evidence="2">Secreted</location>
    </subcellularLocation>
</comment>
<feature type="chain" id="PRO_5047405572" description="rhamnogalacturonan endolyase" evidence="10">
    <location>
        <begin position="21"/>
        <end position="577"/>
    </location>
</feature>
<keyword evidence="6 10" id="KW-0732">Signal</keyword>
<dbReference type="CDD" id="cd10316">
    <property type="entry name" value="RGL4_M"/>
    <property type="match status" value="1"/>
</dbReference>
<feature type="domain" description="Rhamnogalacturonan lyase" evidence="13">
    <location>
        <begin position="319"/>
        <end position="393"/>
    </location>
</feature>
<gene>
    <name evidence="14" type="ORF">H8L32_04110</name>
</gene>
<keyword evidence="15" id="KW-1185">Reference proteome</keyword>
<dbReference type="InterPro" id="IPR013784">
    <property type="entry name" value="Carb-bd-like_fold"/>
</dbReference>
<dbReference type="SUPFAM" id="SSF74650">
    <property type="entry name" value="Galactose mutarotase-like"/>
    <property type="match status" value="1"/>
</dbReference>